<evidence type="ECO:0000256" key="1">
    <source>
        <dbReference type="SAM" id="Phobius"/>
    </source>
</evidence>
<evidence type="ECO:0000313" key="2">
    <source>
        <dbReference type="EMBL" id="MBB4083048.1"/>
    </source>
</evidence>
<keyword evidence="1" id="KW-1133">Transmembrane helix</keyword>
<feature type="transmembrane region" description="Helical" evidence="1">
    <location>
        <begin position="15"/>
        <end position="37"/>
    </location>
</feature>
<dbReference type="EMBL" id="JACIDM010000002">
    <property type="protein sequence ID" value="MBB4083048.1"/>
    <property type="molecule type" value="Genomic_DNA"/>
</dbReference>
<accession>A0A7W6JDC7</accession>
<comment type="caution">
    <text evidence="2">The sequence shown here is derived from an EMBL/GenBank/DDBJ whole genome shotgun (WGS) entry which is preliminary data.</text>
</comment>
<evidence type="ECO:0000313" key="3">
    <source>
        <dbReference type="Proteomes" id="UP000529946"/>
    </source>
</evidence>
<keyword evidence="3" id="KW-1185">Reference proteome</keyword>
<reference evidence="2 3" key="1">
    <citation type="submission" date="2020-08" db="EMBL/GenBank/DDBJ databases">
        <title>Genomic Encyclopedia of Type Strains, Phase IV (KMG-IV): sequencing the most valuable type-strain genomes for metagenomic binning, comparative biology and taxonomic classification.</title>
        <authorList>
            <person name="Goeker M."/>
        </authorList>
    </citation>
    <scope>NUCLEOTIDE SEQUENCE [LARGE SCALE GENOMIC DNA]</scope>
    <source>
        <strain evidence="2 3">DSM 23960</strain>
    </source>
</reference>
<keyword evidence="1" id="KW-0472">Membrane</keyword>
<protein>
    <submittedName>
        <fullName evidence="2">Uncharacterized protein</fullName>
    </submittedName>
</protein>
<organism evidence="2 3">
    <name type="scientific">Brevundimonas lenta</name>
    <dbReference type="NCBI Taxonomy" id="424796"/>
    <lineage>
        <taxon>Bacteria</taxon>
        <taxon>Pseudomonadati</taxon>
        <taxon>Pseudomonadota</taxon>
        <taxon>Alphaproteobacteria</taxon>
        <taxon>Caulobacterales</taxon>
        <taxon>Caulobacteraceae</taxon>
        <taxon>Brevundimonas</taxon>
    </lineage>
</organism>
<keyword evidence="1" id="KW-0812">Transmembrane</keyword>
<proteinExistence type="predicted"/>
<dbReference type="Proteomes" id="UP000529946">
    <property type="component" value="Unassembled WGS sequence"/>
</dbReference>
<gene>
    <name evidence="2" type="ORF">GGR12_001914</name>
</gene>
<name>A0A7W6JDC7_9CAUL</name>
<sequence length="39" mass="3928">MFGGVFVFIHRNARIALAVCIVAGAVSAAGAIGWITAPV</sequence>
<dbReference type="AlphaFoldDB" id="A0A7W6JDC7"/>